<dbReference type="InterPro" id="IPR042104">
    <property type="entry name" value="PKS_dehydratase_sf"/>
</dbReference>
<dbReference type="SMART" id="SM00825">
    <property type="entry name" value="PKS_KS"/>
    <property type="match status" value="1"/>
</dbReference>
<dbReference type="SMART" id="SM00827">
    <property type="entry name" value="PKS_AT"/>
    <property type="match status" value="2"/>
</dbReference>
<dbReference type="GO" id="GO:0033068">
    <property type="term" value="P:macrolide biosynthetic process"/>
    <property type="evidence" value="ECO:0007669"/>
    <property type="project" value="UniProtKB-ARBA"/>
</dbReference>
<dbReference type="InterPro" id="IPR009081">
    <property type="entry name" value="PP-bd_ACP"/>
</dbReference>
<dbReference type="Gene3D" id="3.40.366.10">
    <property type="entry name" value="Malonyl-Coenzyme A Acyl Carrier Protein, domain 2"/>
    <property type="match status" value="2"/>
</dbReference>
<dbReference type="Pfam" id="PF00109">
    <property type="entry name" value="ketoacyl-synt"/>
    <property type="match status" value="1"/>
</dbReference>
<dbReference type="PANTHER" id="PTHR43775">
    <property type="entry name" value="FATTY ACID SYNTHASE"/>
    <property type="match status" value="1"/>
</dbReference>
<dbReference type="FunFam" id="3.40.366.10:FF:000002">
    <property type="entry name" value="Probable polyketide synthase 2"/>
    <property type="match status" value="1"/>
</dbReference>
<dbReference type="SMART" id="SM01294">
    <property type="entry name" value="PKS_PP_betabranch"/>
    <property type="match status" value="1"/>
</dbReference>
<dbReference type="InterPro" id="IPR006162">
    <property type="entry name" value="Ppantetheine_attach_site"/>
</dbReference>
<evidence type="ECO:0000256" key="5">
    <source>
        <dbReference type="ARBA" id="ARBA00023194"/>
    </source>
</evidence>
<dbReference type="SUPFAM" id="SSF47336">
    <property type="entry name" value="ACP-like"/>
    <property type="match status" value="2"/>
</dbReference>
<dbReference type="PROSITE" id="PS52019">
    <property type="entry name" value="PKS_MFAS_DH"/>
    <property type="match status" value="1"/>
</dbReference>
<evidence type="ECO:0000259" key="9">
    <source>
        <dbReference type="PROSITE" id="PS50075"/>
    </source>
</evidence>
<dbReference type="GO" id="GO:0005886">
    <property type="term" value="C:plasma membrane"/>
    <property type="evidence" value="ECO:0007669"/>
    <property type="project" value="TreeGrafter"/>
</dbReference>
<dbReference type="Pfam" id="PF21089">
    <property type="entry name" value="PKS_DH_N"/>
    <property type="match status" value="1"/>
</dbReference>
<dbReference type="EMBL" id="BMWH01000001">
    <property type="protein sequence ID" value="GGZ67657.1"/>
    <property type="molecule type" value="Genomic_DNA"/>
</dbReference>
<dbReference type="Pfam" id="PF02801">
    <property type="entry name" value="Ketoacyl-synt_C"/>
    <property type="match status" value="1"/>
</dbReference>
<dbReference type="SMART" id="SM00823">
    <property type="entry name" value="PKS_PP"/>
    <property type="match status" value="2"/>
</dbReference>
<evidence type="ECO:0000259" key="10">
    <source>
        <dbReference type="PROSITE" id="PS52004"/>
    </source>
</evidence>
<comment type="pathway">
    <text evidence="1">Antibiotic biosynthesis.</text>
</comment>
<keyword evidence="3" id="KW-0597">Phosphoprotein</keyword>
<dbReference type="SUPFAM" id="SSF52151">
    <property type="entry name" value="FabD/lysophospholipase-like"/>
    <property type="match status" value="2"/>
</dbReference>
<feature type="region of interest" description="Disordered" evidence="8">
    <location>
        <begin position="1602"/>
        <end position="1624"/>
    </location>
</feature>
<dbReference type="InterPro" id="IPR049552">
    <property type="entry name" value="PKS_DH_N"/>
</dbReference>
<dbReference type="InterPro" id="IPR049551">
    <property type="entry name" value="PKS_DH_C"/>
</dbReference>
<dbReference type="Pfam" id="PF14765">
    <property type="entry name" value="PS-DH"/>
    <property type="match status" value="1"/>
</dbReference>
<dbReference type="Gene3D" id="1.10.1200.10">
    <property type="entry name" value="ACP-like"/>
    <property type="match status" value="2"/>
</dbReference>
<dbReference type="PROSITE" id="PS00012">
    <property type="entry name" value="PHOSPHOPANTETHEINE"/>
    <property type="match status" value="1"/>
</dbReference>
<dbReference type="InterPro" id="IPR016036">
    <property type="entry name" value="Malonyl_transacylase_ACP-bd"/>
</dbReference>
<dbReference type="GO" id="GO:0071770">
    <property type="term" value="P:DIM/DIP cell wall layer assembly"/>
    <property type="evidence" value="ECO:0007669"/>
    <property type="project" value="TreeGrafter"/>
</dbReference>
<feature type="region of interest" description="N-terminal hotdog fold" evidence="7">
    <location>
        <begin position="1321"/>
        <end position="1441"/>
    </location>
</feature>
<dbReference type="InterPro" id="IPR032821">
    <property type="entry name" value="PKS_assoc"/>
</dbReference>
<feature type="active site" description="Proton donor; for dehydratase activity" evidence="7">
    <location>
        <position position="1518"/>
    </location>
</feature>
<dbReference type="CDD" id="cd00833">
    <property type="entry name" value="PKS"/>
    <property type="match status" value="1"/>
</dbReference>
<dbReference type="PANTHER" id="PTHR43775:SF37">
    <property type="entry name" value="SI:DKEY-61P9.11"/>
    <property type="match status" value="1"/>
</dbReference>
<dbReference type="SMART" id="SM00826">
    <property type="entry name" value="PKS_DH"/>
    <property type="match status" value="1"/>
</dbReference>
<evidence type="ECO:0000313" key="12">
    <source>
        <dbReference type="EMBL" id="GGZ67657.1"/>
    </source>
</evidence>
<evidence type="ECO:0000259" key="11">
    <source>
        <dbReference type="PROSITE" id="PS52019"/>
    </source>
</evidence>
<dbReference type="Gene3D" id="3.30.70.3290">
    <property type="match status" value="1"/>
</dbReference>
<feature type="region of interest" description="Disordered" evidence="8">
    <location>
        <begin position="1725"/>
        <end position="1756"/>
    </location>
</feature>
<keyword evidence="13" id="KW-1185">Reference proteome</keyword>
<dbReference type="Proteomes" id="UP000623010">
    <property type="component" value="Unassembled WGS sequence"/>
</dbReference>
<dbReference type="InterPro" id="IPR001227">
    <property type="entry name" value="Ac_transferase_dom_sf"/>
</dbReference>
<evidence type="ECO:0008006" key="14">
    <source>
        <dbReference type="Google" id="ProtNLM"/>
    </source>
</evidence>
<dbReference type="InterPro" id="IPR014030">
    <property type="entry name" value="Ketoacyl_synth_N"/>
</dbReference>
<feature type="domain" description="Carrier" evidence="9">
    <location>
        <begin position="1640"/>
        <end position="1717"/>
    </location>
</feature>
<organism evidence="12 13">
    <name type="scientific">Streptomyces echinoruber</name>
    <dbReference type="NCBI Taxonomy" id="68898"/>
    <lineage>
        <taxon>Bacteria</taxon>
        <taxon>Bacillati</taxon>
        <taxon>Actinomycetota</taxon>
        <taxon>Actinomycetes</taxon>
        <taxon>Kitasatosporales</taxon>
        <taxon>Streptomycetaceae</taxon>
        <taxon>Streptomyces</taxon>
    </lineage>
</organism>
<accession>A0A918V3M1</accession>
<evidence type="ECO:0000256" key="3">
    <source>
        <dbReference type="ARBA" id="ARBA00022553"/>
    </source>
</evidence>
<dbReference type="GO" id="GO:0006633">
    <property type="term" value="P:fatty acid biosynthetic process"/>
    <property type="evidence" value="ECO:0007669"/>
    <property type="project" value="InterPro"/>
</dbReference>
<dbReference type="InterPro" id="IPR020841">
    <property type="entry name" value="PKS_Beta-ketoAc_synthase_dom"/>
</dbReference>
<dbReference type="InterPro" id="IPR020806">
    <property type="entry name" value="PKS_PP-bd"/>
</dbReference>
<keyword evidence="2" id="KW-0596">Phosphopantetheine</keyword>
<keyword evidence="6" id="KW-0012">Acyltransferase</keyword>
<evidence type="ECO:0000256" key="1">
    <source>
        <dbReference type="ARBA" id="ARBA00004792"/>
    </source>
</evidence>
<evidence type="ECO:0000256" key="6">
    <source>
        <dbReference type="ARBA" id="ARBA00023315"/>
    </source>
</evidence>
<sequence length="1769" mass="187612">MGRDAGDVLEDELFSRLGMDSMRATSLMAALSRATGKRWSPAFLWANPTIGDLAERVVAGDALPEGPQGPIRSPARGDLRPGEPVAVVGIACRFPGADGVAAFWNLLEAGVDAVRDVPEGRWEKDSPGYGDPDVSGGMTATEAGFLDGRIDEFDPLFFGISPRESQEIDPQQRLFLEVAWEALEDAGVTERSLAGSDTGVFAGAIWHDYADLAFGNTGGLSSHSATDRALNMIANRLSYVLGLRGPSMVLDSACSSSLLAVHLACQSIRSGESSMAIAGGVNLLLSPETMVSLSRFGGLSPDGRCKAFDARADGFGRGEGCGVVVLKPLSRALADGDHIWCTIRGSAANNDGLSNGLTAPNPAAQESVLRAAYRNAGIAHPQVHYVETHGTGTALGDPIEAMALGAVLGKGRPEDRPLRIGSVKTNMGHLEAAAGIAGLIKTALVLKHRRVPRNLHFETPSPHIPFDELRLTVPTRAEPWPEDSGLYAGVSSFGWGGTNVHVVVEGHREPAPPTVPGSAARGIPGRPRIAFVCSPYGQQWVGMARNLYRTEPVFRSVLQECDRELAGHTGWSLVEELFLDEARAHTGDVGVMQPVVFAVQVALATWLEAAGVRPGAVVGHSLGEIAACVIAGVLDLPDAVRLVHHYSDQQRRVAGPDRGMAVVELSAGELEERLAGRDSSVCVATRNGPRTTALAGSRTELEEIVAALKAEGVLCAMIRVDLPAHSAAIDPIVADLEKALEGIAGRPGRIPVISSVTGRPLDWREVGPAYFARNLREQVRLADATAHLLREKFDVLLEISANPVLAPALQQSVDDFGRTATVMTTMRRGDDDRTGLIETLDALARLGTKVRLPSVRDEPVAELFTLSAKSPEALRELAGRTAASLAGTGSEGGDAAGEPTSALPALAQAALPRAHHPYRLALSARDEEELAEALAAHARGEDPPGLYVSGRAAEKRPQVAFVFPGQGSQWVGMGRELMQREPVFQAAVRECDAAARAFVDWSIEAELTAGDTDLVVDRIDVVQPVLFAVEVALAALWRSWGVEPDAVIGHSMGEVAAAHVAGVLSLEDAARIICLRSRLLRRASGQGAMLAVELTMDEARQVLAGREHAVSIAVNNSPRSTVLSGDRDVLAEIAGQLEAEDVFCRWVKVDVASHSPQMDPLRPDLLAALEGLAPRRGTIPVYSTVTGEAVGGEEMTDAYWADNLREPVLFGDQVARLLQKGVHAFIEMSPHPILLPAVEQVASVGVAGPAVLPSLRRNESARESLLASLGRLHVLGVPVRLERVLTPARPSRRLPHYPWQRERYWHEQTGRTAGTGLAPRQGLLGERIDSAIQPGTHYWQTELNTSTAALGDHRIGGAVVVPGAAFVDMALAAARQVLPGERHLLSDVLFQQPLVLPEAGHARVQAVLEGSREERARLRFFAAEETGPVCVAEAVLSAAGYGTGPEPADAGSLAARMTDALDGPDYYRALAACGLGYGPAFQGIGHIARGAGEALARIGPHGREWRDTGHVLPPTLLDAALQTAVAPLLGADWTAEGGFLSEGMGRVAVHGTVRGEVWAHTTCRVVGDGQWEADVSVHGPDGTLLAEVTGLRIVRLASVPVLTTPPSAPPDGDGPAQSGNRGDGPAALRERIAALADGAERRAALESVVRENVARVVKLPARRVDPDRPLKSLGIDSLMSLELRNRLEATFGVRLSATLIYNYPTIRDLAPFLAEKLRLALDESAAPSKTPVPPAPRAGAGGRAEAGDLSPEELLERELAELNERMETI</sequence>
<protein>
    <recommendedName>
        <fullName evidence="14">Polyketide synthase</fullName>
    </recommendedName>
</protein>
<dbReference type="GO" id="GO:0031177">
    <property type="term" value="F:phosphopantetheine binding"/>
    <property type="evidence" value="ECO:0007669"/>
    <property type="project" value="InterPro"/>
</dbReference>
<dbReference type="InterPro" id="IPR018201">
    <property type="entry name" value="Ketoacyl_synth_AS"/>
</dbReference>
<evidence type="ECO:0000256" key="8">
    <source>
        <dbReference type="SAM" id="MobiDB-lite"/>
    </source>
</evidence>
<dbReference type="Pfam" id="PF16197">
    <property type="entry name" value="KAsynt_C_assoc"/>
    <property type="match status" value="1"/>
</dbReference>
<dbReference type="Pfam" id="PF00550">
    <property type="entry name" value="PP-binding"/>
    <property type="match status" value="2"/>
</dbReference>
<reference evidence="12" key="1">
    <citation type="journal article" date="2014" name="Int. J. Syst. Evol. Microbiol.">
        <title>Complete genome sequence of Corynebacterium casei LMG S-19264T (=DSM 44701T), isolated from a smear-ripened cheese.</title>
        <authorList>
            <consortium name="US DOE Joint Genome Institute (JGI-PGF)"/>
            <person name="Walter F."/>
            <person name="Albersmeier A."/>
            <person name="Kalinowski J."/>
            <person name="Ruckert C."/>
        </authorList>
    </citation>
    <scope>NUCLEOTIDE SEQUENCE</scope>
    <source>
        <strain evidence="12">JCM 5016</strain>
    </source>
</reference>
<dbReference type="SUPFAM" id="SSF53901">
    <property type="entry name" value="Thiolase-like"/>
    <property type="match status" value="1"/>
</dbReference>
<dbReference type="InterPro" id="IPR050091">
    <property type="entry name" value="PKS_NRPS_Biosynth_Enz"/>
</dbReference>
<dbReference type="GO" id="GO:0005737">
    <property type="term" value="C:cytoplasm"/>
    <property type="evidence" value="ECO:0007669"/>
    <property type="project" value="TreeGrafter"/>
</dbReference>
<evidence type="ECO:0000313" key="13">
    <source>
        <dbReference type="Proteomes" id="UP000623010"/>
    </source>
</evidence>
<dbReference type="SUPFAM" id="SSF55048">
    <property type="entry name" value="Probable ACP-binding domain of malonyl-CoA ACP transacylase"/>
    <property type="match status" value="2"/>
</dbReference>
<dbReference type="PROSITE" id="PS00606">
    <property type="entry name" value="KS3_1"/>
    <property type="match status" value="1"/>
</dbReference>
<feature type="domain" description="Carrier" evidence="9">
    <location>
        <begin position="1"/>
        <end position="61"/>
    </location>
</feature>
<evidence type="ECO:0000256" key="4">
    <source>
        <dbReference type="ARBA" id="ARBA00022679"/>
    </source>
</evidence>
<gene>
    <name evidence="12" type="ORF">GCM10010389_01040</name>
</gene>
<proteinExistence type="predicted"/>
<comment type="caution">
    <text evidence="12">The sequence shown here is derived from an EMBL/GenBank/DDBJ whole genome shotgun (WGS) entry which is preliminary data.</text>
</comment>
<dbReference type="Pfam" id="PF00698">
    <property type="entry name" value="Acyl_transf_1"/>
    <property type="match status" value="2"/>
</dbReference>
<dbReference type="GO" id="GO:0004315">
    <property type="term" value="F:3-oxoacyl-[acyl-carrier-protein] synthase activity"/>
    <property type="evidence" value="ECO:0007669"/>
    <property type="project" value="InterPro"/>
</dbReference>
<feature type="domain" description="Ketosynthase family 3 (KS3)" evidence="10">
    <location>
        <begin position="82"/>
        <end position="506"/>
    </location>
</feature>
<reference evidence="12" key="2">
    <citation type="submission" date="2020-09" db="EMBL/GenBank/DDBJ databases">
        <authorList>
            <person name="Sun Q."/>
            <person name="Ohkuma M."/>
        </authorList>
    </citation>
    <scope>NUCLEOTIDE SEQUENCE</scope>
    <source>
        <strain evidence="12">JCM 5016</strain>
    </source>
</reference>
<evidence type="ECO:0000256" key="2">
    <source>
        <dbReference type="ARBA" id="ARBA00022450"/>
    </source>
</evidence>
<dbReference type="InterPro" id="IPR016039">
    <property type="entry name" value="Thiolase-like"/>
</dbReference>
<dbReference type="FunFam" id="3.40.47.10:FF:000019">
    <property type="entry name" value="Polyketide synthase type I"/>
    <property type="match status" value="1"/>
</dbReference>
<feature type="active site" description="Proton acceptor; for dehydratase activity" evidence="7">
    <location>
        <position position="1353"/>
    </location>
</feature>
<dbReference type="InterPro" id="IPR014043">
    <property type="entry name" value="Acyl_transferase_dom"/>
</dbReference>
<dbReference type="Gene3D" id="3.10.129.110">
    <property type="entry name" value="Polyketide synthase dehydratase"/>
    <property type="match status" value="1"/>
</dbReference>
<dbReference type="Gene3D" id="3.40.47.10">
    <property type="match status" value="1"/>
</dbReference>
<dbReference type="RefSeq" id="WP_373303127.1">
    <property type="nucleotide sequence ID" value="NZ_BMWH01000001.1"/>
</dbReference>
<keyword evidence="5" id="KW-0045">Antibiotic biosynthesis</keyword>
<feature type="domain" description="PKS/mFAS DH" evidence="11">
    <location>
        <begin position="1321"/>
        <end position="1602"/>
    </location>
</feature>
<dbReference type="InterPro" id="IPR020807">
    <property type="entry name" value="PKS_DH"/>
</dbReference>
<name>A0A918V3M1_9ACTN</name>
<evidence type="ECO:0000256" key="7">
    <source>
        <dbReference type="PROSITE-ProRule" id="PRU01363"/>
    </source>
</evidence>
<dbReference type="InterPro" id="IPR016035">
    <property type="entry name" value="Acyl_Trfase/lysoPLipase"/>
</dbReference>
<feature type="region of interest" description="C-terminal hotdog fold" evidence="7">
    <location>
        <begin position="1458"/>
        <end position="1602"/>
    </location>
</feature>
<dbReference type="InterPro" id="IPR014031">
    <property type="entry name" value="Ketoacyl_synth_C"/>
</dbReference>
<dbReference type="PROSITE" id="PS52004">
    <property type="entry name" value="KS3_2"/>
    <property type="match status" value="1"/>
</dbReference>
<keyword evidence="4" id="KW-0808">Transferase</keyword>
<dbReference type="InterPro" id="IPR036736">
    <property type="entry name" value="ACP-like_sf"/>
</dbReference>
<dbReference type="PROSITE" id="PS50075">
    <property type="entry name" value="CARRIER"/>
    <property type="match status" value="2"/>
</dbReference>
<dbReference type="InterPro" id="IPR049900">
    <property type="entry name" value="PKS_mFAS_DH"/>
</dbReference>
<dbReference type="GO" id="GO:0004312">
    <property type="term" value="F:fatty acid synthase activity"/>
    <property type="evidence" value="ECO:0007669"/>
    <property type="project" value="TreeGrafter"/>
</dbReference>